<dbReference type="InterPro" id="IPR050789">
    <property type="entry name" value="Diverse_Enzym_Activities"/>
</dbReference>
<dbReference type="PANTHER" id="PTHR43283">
    <property type="entry name" value="BETA-LACTAMASE-RELATED"/>
    <property type="match status" value="1"/>
</dbReference>
<evidence type="ECO:0000259" key="1">
    <source>
        <dbReference type="Pfam" id="PF00144"/>
    </source>
</evidence>
<proteinExistence type="predicted"/>
<keyword evidence="2" id="KW-0378">Hydrolase</keyword>
<evidence type="ECO:0000313" key="2">
    <source>
        <dbReference type="EMBL" id="MSS01037.1"/>
    </source>
</evidence>
<dbReference type="SUPFAM" id="SSF56601">
    <property type="entry name" value="beta-lactamase/transpeptidase-like"/>
    <property type="match status" value="1"/>
</dbReference>
<evidence type="ECO:0000313" key="3">
    <source>
        <dbReference type="Proteomes" id="UP000470082"/>
    </source>
</evidence>
<reference evidence="2 3" key="1">
    <citation type="submission" date="2019-08" db="EMBL/GenBank/DDBJ databases">
        <title>In-depth cultivation of the pig gut microbiome towards novel bacterial diversity and tailored functional studies.</title>
        <authorList>
            <person name="Wylensek D."/>
            <person name="Hitch T.C.A."/>
            <person name="Clavel T."/>
        </authorList>
    </citation>
    <scope>NUCLEOTIDE SEQUENCE [LARGE SCALE GENOMIC DNA]</scope>
    <source>
        <strain evidence="2 3">LKV-178-WT-2G</strain>
    </source>
</reference>
<gene>
    <name evidence="2" type="ORF">FYJ50_02705</name>
</gene>
<feature type="domain" description="Beta-lactamase-related" evidence="1">
    <location>
        <begin position="35"/>
        <end position="271"/>
    </location>
</feature>
<dbReference type="Gene3D" id="3.40.710.10">
    <property type="entry name" value="DD-peptidase/beta-lactamase superfamily"/>
    <property type="match status" value="1"/>
</dbReference>
<name>A0A7X2T341_9FIRM</name>
<dbReference type="InterPro" id="IPR012338">
    <property type="entry name" value="Beta-lactam/transpept-like"/>
</dbReference>
<protein>
    <submittedName>
        <fullName evidence="2">Serine hydrolase</fullName>
    </submittedName>
</protein>
<dbReference type="RefSeq" id="WP_154459511.1">
    <property type="nucleotide sequence ID" value="NZ_VUMM01000003.1"/>
</dbReference>
<dbReference type="Pfam" id="PF00144">
    <property type="entry name" value="Beta-lactamase"/>
    <property type="match status" value="1"/>
</dbReference>
<dbReference type="GO" id="GO:0016787">
    <property type="term" value="F:hydrolase activity"/>
    <property type="evidence" value="ECO:0007669"/>
    <property type="project" value="UniProtKB-KW"/>
</dbReference>
<dbReference type="AlphaFoldDB" id="A0A7X2T341"/>
<comment type="caution">
    <text evidence="2">The sequence shown here is derived from an EMBL/GenBank/DDBJ whole genome shotgun (WGS) entry which is preliminary data.</text>
</comment>
<dbReference type="EMBL" id="VUMM01000003">
    <property type="protein sequence ID" value="MSS01037.1"/>
    <property type="molecule type" value="Genomic_DNA"/>
</dbReference>
<keyword evidence="3" id="KW-1185">Reference proteome</keyword>
<dbReference type="Proteomes" id="UP000470082">
    <property type="component" value="Unassembled WGS sequence"/>
</dbReference>
<accession>A0A7X2T341</accession>
<organism evidence="2 3">
    <name type="scientific">Floccifex porci</name>
    <dbReference type="NCBI Taxonomy" id="2606629"/>
    <lineage>
        <taxon>Bacteria</taxon>
        <taxon>Bacillati</taxon>
        <taxon>Bacillota</taxon>
        <taxon>Erysipelotrichia</taxon>
        <taxon>Erysipelotrichales</taxon>
        <taxon>Erysipelotrichaceae</taxon>
        <taxon>Floccifex</taxon>
    </lineage>
</organism>
<dbReference type="PANTHER" id="PTHR43283:SF7">
    <property type="entry name" value="BETA-LACTAMASE-RELATED DOMAIN-CONTAINING PROTEIN"/>
    <property type="match status" value="1"/>
</dbReference>
<sequence>MNFDAFVNDIINNQWKVHGVQVYCDKVLTHSYGDTFKTKYPIYSATKSILSIAVGIACDQGKLDLQRSILDYLPERFIVSMEPDQKDVYQTITLHHLLTMSVKGFPFRPEGDSYLQFSLACPIKKQEQNQFYYGNIPAYLVGVALSEAVQEDAWTFIQRNILKPLHITGAQYTRCPDGYFYGASGMKLSVNDLSQIGLLLLNGGMFEGNRIVSENYIKTATSLIQANQEGGYGYFFWKYADGFCISGKWKQKCYVLPRQNQIITFLSDITDSSNDLILSMEKNLLNL</sequence>
<dbReference type="InterPro" id="IPR001466">
    <property type="entry name" value="Beta-lactam-related"/>
</dbReference>